<dbReference type="EMBL" id="JAEQNA010000003">
    <property type="protein sequence ID" value="MBL0420771.1"/>
    <property type="molecule type" value="Genomic_DNA"/>
</dbReference>
<comment type="caution">
    <text evidence="2">The sequence shown here is derived from an EMBL/GenBank/DDBJ whole genome shotgun (WGS) entry which is preliminary data.</text>
</comment>
<name>A0A937D7B9_9BURK</name>
<evidence type="ECO:0000313" key="3">
    <source>
        <dbReference type="Proteomes" id="UP000613011"/>
    </source>
</evidence>
<keyword evidence="1" id="KW-1133">Transmembrane helix</keyword>
<keyword evidence="1" id="KW-0812">Transmembrane</keyword>
<feature type="transmembrane region" description="Helical" evidence="1">
    <location>
        <begin position="54"/>
        <end position="73"/>
    </location>
</feature>
<proteinExistence type="predicted"/>
<accession>A0A937D7B9</accession>
<organism evidence="2 3">
    <name type="scientific">Ramlibacter aurantiacus</name>
    <dbReference type="NCBI Taxonomy" id="2801330"/>
    <lineage>
        <taxon>Bacteria</taxon>
        <taxon>Pseudomonadati</taxon>
        <taxon>Pseudomonadota</taxon>
        <taxon>Betaproteobacteria</taxon>
        <taxon>Burkholderiales</taxon>
        <taxon>Comamonadaceae</taxon>
        <taxon>Ramlibacter</taxon>
    </lineage>
</organism>
<feature type="transmembrane region" description="Helical" evidence="1">
    <location>
        <begin position="12"/>
        <end position="34"/>
    </location>
</feature>
<evidence type="ECO:0000313" key="2">
    <source>
        <dbReference type="EMBL" id="MBL0420771.1"/>
    </source>
</evidence>
<feature type="transmembrane region" description="Helical" evidence="1">
    <location>
        <begin position="85"/>
        <end position="105"/>
    </location>
</feature>
<evidence type="ECO:0000256" key="1">
    <source>
        <dbReference type="SAM" id="Phobius"/>
    </source>
</evidence>
<dbReference type="AlphaFoldDB" id="A0A937D7B9"/>
<keyword evidence="3" id="KW-1185">Reference proteome</keyword>
<reference evidence="2" key="1">
    <citation type="submission" date="2021-01" db="EMBL/GenBank/DDBJ databases">
        <title>Ramlibacter sp. strain AW1 16S ribosomal RNA gene Genome sequencing and assembly.</title>
        <authorList>
            <person name="Kang M."/>
        </authorList>
    </citation>
    <scope>NUCLEOTIDE SEQUENCE</scope>
    <source>
        <strain evidence="2">AW1</strain>
    </source>
</reference>
<sequence>MTSMERPSFSRVLLQSCAPAIVWALHFVLIYGFAGVVCARPQADWRWWGVPATTWGVAAAGVLALALIAWSTARAWPRRNEAGDSGFVAAFTLGVALLSAVGVVWETAVVWLVPSCV</sequence>
<gene>
    <name evidence="2" type="ORF">JI739_10485</name>
</gene>
<dbReference type="Proteomes" id="UP000613011">
    <property type="component" value="Unassembled WGS sequence"/>
</dbReference>
<protein>
    <submittedName>
        <fullName evidence="2">Uncharacterized protein</fullName>
    </submittedName>
</protein>
<keyword evidence="1" id="KW-0472">Membrane</keyword>